<gene>
    <name evidence="8" type="ORF">HMPREF3213_00819</name>
</gene>
<evidence type="ECO:0000313" key="9">
    <source>
        <dbReference type="Proteomes" id="UP000070376"/>
    </source>
</evidence>
<dbReference type="SUPFAM" id="SSF53383">
    <property type="entry name" value="PLP-dependent transferases"/>
    <property type="match status" value="1"/>
</dbReference>
<dbReference type="InterPro" id="IPR015421">
    <property type="entry name" value="PyrdxlP-dep_Trfase_major"/>
</dbReference>
<dbReference type="NCBIfam" id="NF002806">
    <property type="entry name" value="PRK02948.1"/>
    <property type="match status" value="1"/>
</dbReference>
<evidence type="ECO:0000256" key="4">
    <source>
        <dbReference type="ARBA" id="ARBA00022898"/>
    </source>
</evidence>
<dbReference type="EMBL" id="LRPN01000027">
    <property type="protein sequence ID" value="KWZ84729.1"/>
    <property type="molecule type" value="Genomic_DNA"/>
</dbReference>
<dbReference type="Gene3D" id="3.40.640.10">
    <property type="entry name" value="Type I PLP-dependent aspartate aminotransferase-like (Major domain)"/>
    <property type="match status" value="1"/>
</dbReference>
<keyword evidence="6" id="KW-0411">Iron-sulfur</keyword>
<dbReference type="GO" id="GO:0051536">
    <property type="term" value="F:iron-sulfur cluster binding"/>
    <property type="evidence" value="ECO:0007669"/>
    <property type="project" value="UniProtKB-KW"/>
</dbReference>
<evidence type="ECO:0000256" key="2">
    <source>
        <dbReference type="ARBA" id="ARBA00006490"/>
    </source>
</evidence>
<evidence type="ECO:0000256" key="1">
    <source>
        <dbReference type="ARBA" id="ARBA00001933"/>
    </source>
</evidence>
<evidence type="ECO:0000259" key="7">
    <source>
        <dbReference type="Pfam" id="PF00266"/>
    </source>
</evidence>
<dbReference type="Pfam" id="PF00266">
    <property type="entry name" value="Aminotran_5"/>
    <property type="match status" value="1"/>
</dbReference>
<dbReference type="Proteomes" id="UP000070376">
    <property type="component" value="Unassembled WGS sequence"/>
</dbReference>
<dbReference type="InterPro" id="IPR015424">
    <property type="entry name" value="PyrdxlP-dep_Trfase"/>
</dbReference>
<evidence type="ECO:0000256" key="6">
    <source>
        <dbReference type="ARBA" id="ARBA00023014"/>
    </source>
</evidence>
<proteinExistence type="inferred from homology"/>
<feature type="domain" description="Aminotransferase class V" evidence="7">
    <location>
        <begin position="9"/>
        <end position="372"/>
    </location>
</feature>
<keyword evidence="4" id="KW-0663">Pyridoxal phosphate</keyword>
<dbReference type="InterPro" id="IPR016454">
    <property type="entry name" value="Cysteine_dSase"/>
</dbReference>
<dbReference type="Gene3D" id="1.10.260.50">
    <property type="match status" value="1"/>
</dbReference>
<keyword evidence="3" id="KW-0479">Metal-binding</keyword>
<evidence type="ECO:0000313" key="8">
    <source>
        <dbReference type="EMBL" id="KWZ84729.1"/>
    </source>
</evidence>
<accession>A0A133KYH8</accession>
<dbReference type="FunFam" id="3.40.640.10:FF:000084">
    <property type="entry name" value="IscS-like cysteine desulfurase"/>
    <property type="match status" value="1"/>
</dbReference>
<organism evidence="8 9">
    <name type="scientific">Heyndrickxia coagulans</name>
    <name type="common">Weizmannia coagulans</name>
    <dbReference type="NCBI Taxonomy" id="1398"/>
    <lineage>
        <taxon>Bacteria</taxon>
        <taxon>Bacillati</taxon>
        <taxon>Bacillota</taxon>
        <taxon>Bacilli</taxon>
        <taxon>Bacillales</taxon>
        <taxon>Bacillaceae</taxon>
        <taxon>Heyndrickxia</taxon>
    </lineage>
</organism>
<dbReference type="GO" id="GO:0046872">
    <property type="term" value="F:metal ion binding"/>
    <property type="evidence" value="ECO:0007669"/>
    <property type="project" value="UniProtKB-KW"/>
</dbReference>
<dbReference type="GO" id="GO:0031071">
    <property type="term" value="F:cysteine desulfurase activity"/>
    <property type="evidence" value="ECO:0007669"/>
    <property type="project" value="UniProtKB-ARBA"/>
</dbReference>
<comment type="similarity">
    <text evidence="2">Belongs to the class-V pyridoxal-phosphate-dependent aminotransferase family. NifS/IscS subfamily.</text>
</comment>
<comment type="cofactor">
    <cofactor evidence="1">
        <name>pyridoxal 5'-phosphate</name>
        <dbReference type="ChEBI" id="CHEBI:597326"/>
    </cofactor>
</comment>
<keyword evidence="8" id="KW-0808">Transferase</keyword>
<protein>
    <submittedName>
        <fullName evidence="8">Aminotransferase, class V</fullName>
    </submittedName>
</protein>
<keyword evidence="5" id="KW-0408">Iron</keyword>
<dbReference type="PATRIC" id="fig|1398.22.peg.821"/>
<reference evidence="9" key="1">
    <citation type="submission" date="2016-01" db="EMBL/GenBank/DDBJ databases">
        <authorList>
            <person name="Mitreva M."/>
            <person name="Pepin K.H."/>
            <person name="Mihindukulasuriya K.A."/>
            <person name="Fulton R."/>
            <person name="Fronick C."/>
            <person name="O'Laughlin M."/>
            <person name="Miner T."/>
            <person name="Herter B."/>
            <person name="Rosa B.A."/>
            <person name="Cordes M."/>
            <person name="Tomlinson C."/>
            <person name="Wollam A."/>
            <person name="Palsikar V.B."/>
            <person name="Mardis E.R."/>
            <person name="Wilson R.K."/>
        </authorList>
    </citation>
    <scope>NUCLEOTIDE SEQUENCE [LARGE SCALE GENOMIC DNA]</scope>
    <source>
        <strain evidence="9">GED7749B</strain>
    </source>
</reference>
<name>A0A133KYH8_HEYCO</name>
<keyword evidence="8" id="KW-0032">Aminotransferase</keyword>
<dbReference type="PANTHER" id="PTHR11601:SF50">
    <property type="entry name" value="CYSTEINE DESULFURASE ISCS 2-RELATED"/>
    <property type="match status" value="1"/>
</dbReference>
<dbReference type="GO" id="GO:0008483">
    <property type="term" value="F:transaminase activity"/>
    <property type="evidence" value="ECO:0007669"/>
    <property type="project" value="UniProtKB-KW"/>
</dbReference>
<dbReference type="InterPro" id="IPR015422">
    <property type="entry name" value="PyrdxlP-dep_Trfase_small"/>
</dbReference>
<dbReference type="PANTHER" id="PTHR11601">
    <property type="entry name" value="CYSTEINE DESULFURYLASE FAMILY MEMBER"/>
    <property type="match status" value="1"/>
</dbReference>
<evidence type="ECO:0000256" key="3">
    <source>
        <dbReference type="ARBA" id="ARBA00022723"/>
    </source>
</evidence>
<dbReference type="PIRSF" id="PIRSF005572">
    <property type="entry name" value="NifS"/>
    <property type="match status" value="1"/>
</dbReference>
<dbReference type="InterPro" id="IPR000192">
    <property type="entry name" value="Aminotrans_V_dom"/>
</dbReference>
<comment type="caution">
    <text evidence="8">The sequence shown here is derived from an EMBL/GenBank/DDBJ whole genome shotgun (WGS) entry which is preliminary data.</text>
</comment>
<sequence>MPTEGVQMIYFDNSATTKPYPEVLDAFVKTSENYFANPSSLHSLGARTEKLLTQARRQIASLLGADENEIFFTSGGTEGNNLAIKGTALAYRSRGRHIITTAVEHASVFETCRQLEEWGFRVTYLPVDKSGRIKLDDLKQAITDETILVSVMHVNNEVGTVQPVEEIGQLLKHYPKILFHTDDVQGCGKVPLSLHGAGIDLCTVSAHKCHGLKGTGILYKRANLRLSPLLTGGHQESGLRSGTENTGGIVAAGKALRLIYEKFEAGAAERTARIRDALIEKLQEMPAVTVHTNPAVSAPHILNFSVRGIRGEVLVHALEEEGIYISTTSACSSKTRELSRTLLAMGVSEDEAEWAVRVSLSYENTMEEAERFIRILRQTITNLQQVLGRNQ</sequence>
<evidence type="ECO:0000256" key="5">
    <source>
        <dbReference type="ARBA" id="ARBA00023004"/>
    </source>
</evidence>
<dbReference type="AlphaFoldDB" id="A0A133KYH8"/>
<dbReference type="Gene3D" id="3.90.1150.10">
    <property type="entry name" value="Aspartate Aminotransferase, domain 1"/>
    <property type="match status" value="1"/>
</dbReference>